<proteinExistence type="inferred from homology"/>
<feature type="domain" description="Calcineurin-like phosphoesterase" evidence="7">
    <location>
        <begin position="77"/>
        <end position="307"/>
    </location>
</feature>
<evidence type="ECO:0000256" key="5">
    <source>
        <dbReference type="RuleBase" id="RU362119"/>
    </source>
</evidence>
<dbReference type="InterPro" id="IPR004843">
    <property type="entry name" value="Calcineurin-like_PHP"/>
</dbReference>
<keyword evidence="4 5" id="KW-0547">Nucleotide-binding</keyword>
<keyword evidence="10" id="KW-1185">Reference proteome</keyword>
<dbReference type="Gene3D" id="3.90.780.10">
    <property type="entry name" value="5'-Nucleotidase, C-terminal domain"/>
    <property type="match status" value="1"/>
</dbReference>
<evidence type="ECO:0000259" key="8">
    <source>
        <dbReference type="Pfam" id="PF02872"/>
    </source>
</evidence>
<evidence type="ECO:0000259" key="7">
    <source>
        <dbReference type="Pfam" id="PF00149"/>
    </source>
</evidence>
<evidence type="ECO:0000313" key="10">
    <source>
        <dbReference type="Proteomes" id="UP000199603"/>
    </source>
</evidence>
<keyword evidence="2" id="KW-0479">Metal-binding</keyword>
<reference evidence="9 10" key="1">
    <citation type="submission" date="2016-10" db="EMBL/GenBank/DDBJ databases">
        <authorList>
            <person name="de Groot N.N."/>
        </authorList>
    </citation>
    <scope>NUCLEOTIDE SEQUENCE [LARGE SCALE GENOMIC DNA]</scope>
    <source>
        <strain evidence="9 10">DSM 16957</strain>
    </source>
</reference>
<dbReference type="GO" id="GO:0009166">
    <property type="term" value="P:nucleotide catabolic process"/>
    <property type="evidence" value="ECO:0007669"/>
    <property type="project" value="InterPro"/>
</dbReference>
<dbReference type="InterPro" id="IPR008334">
    <property type="entry name" value="5'-Nucleotdase_C"/>
</dbReference>
<dbReference type="PRINTS" id="PR01607">
    <property type="entry name" value="APYRASEFAMLY"/>
</dbReference>
<dbReference type="SUPFAM" id="SSF55816">
    <property type="entry name" value="5'-nucleotidase (syn. UDP-sugar hydrolase), C-terminal domain"/>
    <property type="match status" value="1"/>
</dbReference>
<dbReference type="STRING" id="265719.SAMN04488509_102597"/>
<feature type="region of interest" description="Disordered" evidence="6">
    <location>
        <begin position="635"/>
        <end position="656"/>
    </location>
</feature>
<keyword evidence="5" id="KW-0378">Hydrolase</keyword>
<evidence type="ECO:0000256" key="2">
    <source>
        <dbReference type="ARBA" id="ARBA00022723"/>
    </source>
</evidence>
<dbReference type="Pfam" id="PF02872">
    <property type="entry name" value="5_nucleotid_C"/>
    <property type="match status" value="1"/>
</dbReference>
<dbReference type="InterPro" id="IPR029052">
    <property type="entry name" value="Metallo-depent_PP-like"/>
</dbReference>
<accession>A0A1G6V1L1</accession>
<dbReference type="InterPro" id="IPR006146">
    <property type="entry name" value="5'-Nucleotdase_CS"/>
</dbReference>
<evidence type="ECO:0000256" key="4">
    <source>
        <dbReference type="ARBA" id="ARBA00022741"/>
    </source>
</evidence>
<dbReference type="GO" id="GO:0046872">
    <property type="term" value="F:metal ion binding"/>
    <property type="evidence" value="ECO:0007669"/>
    <property type="project" value="UniProtKB-KW"/>
</dbReference>
<dbReference type="PANTHER" id="PTHR11575:SF46">
    <property type="entry name" value="PROTEIN USHA"/>
    <property type="match status" value="1"/>
</dbReference>
<evidence type="ECO:0000256" key="1">
    <source>
        <dbReference type="ARBA" id="ARBA00006654"/>
    </source>
</evidence>
<feature type="domain" description="5'-Nucleotidase C-terminal" evidence="8">
    <location>
        <begin position="465"/>
        <end position="610"/>
    </location>
</feature>
<dbReference type="Proteomes" id="UP000199603">
    <property type="component" value="Unassembled WGS sequence"/>
</dbReference>
<dbReference type="PANTHER" id="PTHR11575">
    <property type="entry name" value="5'-NUCLEOTIDASE-RELATED"/>
    <property type="match status" value="1"/>
</dbReference>
<dbReference type="GO" id="GO:0008768">
    <property type="term" value="F:UDP-sugar diphosphatase activity"/>
    <property type="evidence" value="ECO:0007669"/>
    <property type="project" value="TreeGrafter"/>
</dbReference>
<dbReference type="PROSITE" id="PS00785">
    <property type="entry name" value="5_NUCLEOTIDASE_1"/>
    <property type="match status" value="1"/>
</dbReference>
<dbReference type="Gene3D" id="3.60.21.10">
    <property type="match status" value="1"/>
</dbReference>
<dbReference type="SUPFAM" id="SSF56300">
    <property type="entry name" value="Metallo-dependent phosphatases"/>
    <property type="match status" value="1"/>
</dbReference>
<protein>
    <submittedName>
        <fullName evidence="9">5'-nucleotidase</fullName>
    </submittedName>
</protein>
<keyword evidence="3" id="KW-0732">Signal</keyword>
<dbReference type="AlphaFoldDB" id="A0A1G6V1L1"/>
<dbReference type="InterPro" id="IPR036907">
    <property type="entry name" value="5'-Nucleotdase_C_sf"/>
</dbReference>
<sequence length="656" mass="70545">MARPIGRKAGPSSSPWSDSPARGSRFRLGGFLLSTGALRMASLARTAAPLFLPLLLALGGCASRPQPAAAARQGLELRILHINDHHSRLAPDPGNALVIEGESVQLSFGGFPAVAEAIEALAEDHPNVLKLHAGDAITGDLYFTLFQGEADADLMNSVCFDAFVVGNHEFDTGDIGLARFIDYLRKDSARCDTPVLGANVQPTVGLSPLAPKAQHDYIRPHVVLERGGERIGIIGIDIAGKTKSSSSPDEGTQFADELGTAQTQIDLLAAQGIRHIVLLTHIGYRNDLDLAGKLRGVDVIVGADSHTLLGEGYRALGLAPGGDYPTRLANSEGDPVCIIQAWQYTWVVGQLDVRFDPEGRVLDCGGKPQLLVGEDLRRGDTPIEGAERERLLAALSAHPLVRIARPQPASAAVLKVYQDQIEQFSTEVVGQVPQRLCLRRAPGPFDRSRDGAPGCAEATDLHGGHVQQVVARAFLSQGQRFGGADIALQNGGGVRNGIAEGALTIGDAYLALPFKNMLDRLLMTGSEIHSVLEDAYAHFLANVGSNSGAWPYAAGLRWHVDLTRTREQGRVSRIEVQIDGAWRPIEPERTYRVITNDYIATGRDGFETFGRIGAERREPTYLHYAQALADYAKGGGDLSRPKSEEMSTQSVVYPQR</sequence>
<feature type="region of interest" description="Disordered" evidence="6">
    <location>
        <begin position="1"/>
        <end position="21"/>
    </location>
</feature>
<feature type="compositionally biased region" description="Polar residues" evidence="6">
    <location>
        <begin position="646"/>
        <end position="656"/>
    </location>
</feature>
<name>A0A1G6V1L1_9GAMM</name>
<comment type="similarity">
    <text evidence="1 5">Belongs to the 5'-nucleotidase family.</text>
</comment>
<dbReference type="Pfam" id="PF00149">
    <property type="entry name" value="Metallophos"/>
    <property type="match status" value="1"/>
</dbReference>
<evidence type="ECO:0000256" key="6">
    <source>
        <dbReference type="SAM" id="MobiDB-lite"/>
    </source>
</evidence>
<dbReference type="GO" id="GO:0030288">
    <property type="term" value="C:outer membrane-bounded periplasmic space"/>
    <property type="evidence" value="ECO:0007669"/>
    <property type="project" value="TreeGrafter"/>
</dbReference>
<evidence type="ECO:0000313" key="9">
    <source>
        <dbReference type="EMBL" id="SDD47381.1"/>
    </source>
</evidence>
<gene>
    <name evidence="9" type="ORF">SAMN04488509_102597</name>
</gene>
<dbReference type="GO" id="GO:0008253">
    <property type="term" value="F:5'-nucleotidase activity"/>
    <property type="evidence" value="ECO:0007669"/>
    <property type="project" value="TreeGrafter"/>
</dbReference>
<dbReference type="GO" id="GO:0000166">
    <property type="term" value="F:nucleotide binding"/>
    <property type="evidence" value="ECO:0007669"/>
    <property type="project" value="UniProtKB-KW"/>
</dbReference>
<dbReference type="EMBL" id="FNAG01000002">
    <property type="protein sequence ID" value="SDD47381.1"/>
    <property type="molecule type" value="Genomic_DNA"/>
</dbReference>
<organism evidence="9 10">
    <name type="scientific">Aquimonas voraii</name>
    <dbReference type="NCBI Taxonomy" id="265719"/>
    <lineage>
        <taxon>Bacteria</taxon>
        <taxon>Pseudomonadati</taxon>
        <taxon>Pseudomonadota</taxon>
        <taxon>Gammaproteobacteria</taxon>
        <taxon>Lysobacterales</taxon>
        <taxon>Lysobacteraceae</taxon>
        <taxon>Aquimonas</taxon>
    </lineage>
</organism>
<dbReference type="InterPro" id="IPR006179">
    <property type="entry name" value="5_nucleotidase/apyrase"/>
</dbReference>
<evidence type="ECO:0000256" key="3">
    <source>
        <dbReference type="ARBA" id="ARBA00022729"/>
    </source>
</evidence>
<dbReference type="PROSITE" id="PS00786">
    <property type="entry name" value="5_NUCLEOTIDASE_2"/>
    <property type="match status" value="1"/>
</dbReference>